<evidence type="ECO:0000256" key="7">
    <source>
        <dbReference type="ARBA" id="ARBA00023136"/>
    </source>
</evidence>
<feature type="transmembrane region" description="Helical" evidence="9">
    <location>
        <begin position="200"/>
        <end position="220"/>
    </location>
</feature>
<feature type="transmembrane region" description="Helical" evidence="9">
    <location>
        <begin position="337"/>
        <end position="359"/>
    </location>
</feature>
<proteinExistence type="inferred from homology"/>
<keyword evidence="5 9" id="KW-0812">Transmembrane</keyword>
<dbReference type="GO" id="GO:0005886">
    <property type="term" value="C:plasma membrane"/>
    <property type="evidence" value="ECO:0007669"/>
    <property type="project" value="UniProtKB-SubCell"/>
</dbReference>
<feature type="transmembrane region" description="Helical" evidence="9">
    <location>
        <begin position="140"/>
        <end position="158"/>
    </location>
</feature>
<evidence type="ECO:0000256" key="2">
    <source>
        <dbReference type="ARBA" id="ARBA00008335"/>
    </source>
</evidence>
<dbReference type="Pfam" id="PF07690">
    <property type="entry name" value="MFS_1"/>
    <property type="match status" value="1"/>
</dbReference>
<evidence type="ECO:0000313" key="11">
    <source>
        <dbReference type="EMBL" id="MST49979.1"/>
    </source>
</evidence>
<evidence type="ECO:0000313" key="12">
    <source>
        <dbReference type="Proteomes" id="UP000442535"/>
    </source>
</evidence>
<keyword evidence="12" id="KW-1185">Reference proteome</keyword>
<feature type="transmembrane region" description="Helical" evidence="9">
    <location>
        <begin position="379"/>
        <end position="396"/>
    </location>
</feature>
<feature type="region of interest" description="Disordered" evidence="8">
    <location>
        <begin position="1"/>
        <end position="27"/>
    </location>
</feature>
<accession>A0A7K0K3H1</accession>
<evidence type="ECO:0000259" key="10">
    <source>
        <dbReference type="PROSITE" id="PS50850"/>
    </source>
</evidence>
<feature type="transmembrane region" description="Helical" evidence="9">
    <location>
        <begin position="313"/>
        <end position="331"/>
    </location>
</feature>
<dbReference type="EMBL" id="VUMY01000011">
    <property type="protein sequence ID" value="MST49979.1"/>
    <property type="molecule type" value="Genomic_DNA"/>
</dbReference>
<sequence>MIDGARTAPAAESTPPETPPPDALSPEAQAKFTGYTRKDPEYKRIQIALFVAGFVTFAQLYETQVLLPDISSFFGIAPVTASLTVSLATLALAVAMFFIGPSSERLGRRPIILISLLVTSLIGVVLGFTPNWHFLMVGRFAQGLALAGLPAVATAYLAEEINPKDLPRAAGSYVAGTAIGGMLGRIISGGLSHFLAWNETVATIGAFGLVLTVVVWRLLPTQEGFVRAEPGLRKLLANTKAVLTEPGMALLFLIAGTAMGAYQSIFNMVPYRLTAEPYLLATWLVSLVYLVNLFGSWSASVAGLLAGRFGRRVVEPLAGLVFLAGILLTLGRPLWMVLAGLVVFTMGFFAVHSVATGWVTARAVSGVGATGQASSAYSIMYYAGGSFFGTIAGFGWSALGWAGVILVAGILAAFVIGFALVLRKIPPLSASGY</sequence>
<dbReference type="InterPro" id="IPR011701">
    <property type="entry name" value="MFS"/>
</dbReference>
<dbReference type="Proteomes" id="UP000442535">
    <property type="component" value="Unassembled WGS sequence"/>
</dbReference>
<reference evidence="11 12" key="1">
    <citation type="submission" date="2019-08" db="EMBL/GenBank/DDBJ databases">
        <title>In-depth cultivation of the pig gut microbiome towards novel bacterial diversity and tailored functional studies.</title>
        <authorList>
            <person name="Wylensek D."/>
            <person name="Hitch T.C.A."/>
            <person name="Clavel T."/>
        </authorList>
    </citation>
    <scope>NUCLEOTIDE SEQUENCE [LARGE SCALE GENOMIC DNA]</scope>
    <source>
        <strain evidence="11 12">RF-GAM-744-WT-7</strain>
    </source>
</reference>
<evidence type="ECO:0000256" key="5">
    <source>
        <dbReference type="ARBA" id="ARBA00022692"/>
    </source>
</evidence>
<evidence type="ECO:0000256" key="9">
    <source>
        <dbReference type="SAM" id="Phobius"/>
    </source>
</evidence>
<dbReference type="InterPro" id="IPR005829">
    <property type="entry name" value="Sugar_transporter_CS"/>
</dbReference>
<dbReference type="PROSITE" id="PS50850">
    <property type="entry name" value="MFS"/>
    <property type="match status" value="1"/>
</dbReference>
<keyword evidence="7 9" id="KW-0472">Membrane</keyword>
<dbReference type="PANTHER" id="PTHR43271:SF1">
    <property type="entry name" value="INNER MEMBRANE TRANSPORT PROTEIN YNFM"/>
    <property type="match status" value="1"/>
</dbReference>
<dbReference type="InterPro" id="IPR020846">
    <property type="entry name" value="MFS_dom"/>
</dbReference>
<keyword evidence="3" id="KW-0813">Transport</keyword>
<feature type="transmembrane region" description="Helical" evidence="9">
    <location>
        <begin position="282"/>
        <end position="306"/>
    </location>
</feature>
<dbReference type="GO" id="GO:0022857">
    <property type="term" value="F:transmembrane transporter activity"/>
    <property type="evidence" value="ECO:0007669"/>
    <property type="project" value="InterPro"/>
</dbReference>
<dbReference type="InterPro" id="IPR036259">
    <property type="entry name" value="MFS_trans_sf"/>
</dbReference>
<name>A0A7K0K3H1_9ACTO</name>
<feature type="transmembrane region" description="Helical" evidence="9">
    <location>
        <begin position="170"/>
        <end position="188"/>
    </location>
</feature>
<feature type="transmembrane region" description="Helical" evidence="9">
    <location>
        <begin position="241"/>
        <end position="262"/>
    </location>
</feature>
<evidence type="ECO:0000256" key="4">
    <source>
        <dbReference type="ARBA" id="ARBA00022475"/>
    </source>
</evidence>
<feature type="transmembrane region" description="Helical" evidence="9">
    <location>
        <begin position="402"/>
        <end position="422"/>
    </location>
</feature>
<feature type="domain" description="Major facilitator superfamily (MFS) profile" evidence="10">
    <location>
        <begin position="45"/>
        <end position="427"/>
    </location>
</feature>
<dbReference type="AlphaFoldDB" id="A0A7K0K3H1"/>
<dbReference type="CDD" id="cd17324">
    <property type="entry name" value="MFS_NepI_like"/>
    <property type="match status" value="1"/>
</dbReference>
<organism evidence="11 12">
    <name type="scientific">Mobiluncus porci</name>
    <dbReference type="NCBI Taxonomy" id="2652278"/>
    <lineage>
        <taxon>Bacteria</taxon>
        <taxon>Bacillati</taxon>
        <taxon>Actinomycetota</taxon>
        <taxon>Actinomycetes</taxon>
        <taxon>Actinomycetales</taxon>
        <taxon>Actinomycetaceae</taxon>
        <taxon>Mobiluncus</taxon>
    </lineage>
</organism>
<gene>
    <name evidence="11" type="ORF">FYJ63_06985</name>
</gene>
<dbReference type="PROSITE" id="PS00216">
    <property type="entry name" value="SUGAR_TRANSPORT_1"/>
    <property type="match status" value="1"/>
</dbReference>
<feature type="transmembrane region" description="Helical" evidence="9">
    <location>
        <begin position="45"/>
        <end position="61"/>
    </location>
</feature>
<evidence type="ECO:0000256" key="1">
    <source>
        <dbReference type="ARBA" id="ARBA00004651"/>
    </source>
</evidence>
<dbReference type="SUPFAM" id="SSF103473">
    <property type="entry name" value="MFS general substrate transporter"/>
    <property type="match status" value="1"/>
</dbReference>
<comment type="subcellular location">
    <subcellularLocation>
        <location evidence="1">Cell membrane</location>
        <topology evidence="1">Multi-pass membrane protein</topology>
    </subcellularLocation>
</comment>
<evidence type="ECO:0000256" key="6">
    <source>
        <dbReference type="ARBA" id="ARBA00022989"/>
    </source>
</evidence>
<feature type="transmembrane region" description="Helical" evidence="9">
    <location>
        <begin position="73"/>
        <end position="99"/>
    </location>
</feature>
<keyword evidence="6 9" id="KW-1133">Transmembrane helix</keyword>
<protein>
    <submittedName>
        <fullName evidence="11">MFS transporter</fullName>
    </submittedName>
</protein>
<evidence type="ECO:0000256" key="3">
    <source>
        <dbReference type="ARBA" id="ARBA00022448"/>
    </source>
</evidence>
<evidence type="ECO:0000256" key="8">
    <source>
        <dbReference type="SAM" id="MobiDB-lite"/>
    </source>
</evidence>
<dbReference type="PANTHER" id="PTHR43271">
    <property type="entry name" value="BLL2771 PROTEIN"/>
    <property type="match status" value="1"/>
</dbReference>
<dbReference type="Gene3D" id="1.20.1250.20">
    <property type="entry name" value="MFS general substrate transporter like domains"/>
    <property type="match status" value="1"/>
</dbReference>
<keyword evidence="4" id="KW-1003">Cell membrane</keyword>
<feature type="transmembrane region" description="Helical" evidence="9">
    <location>
        <begin position="111"/>
        <end position="128"/>
    </location>
</feature>
<comment type="similarity">
    <text evidence="2">Belongs to the major facilitator superfamily.</text>
</comment>
<comment type="caution">
    <text evidence="11">The sequence shown here is derived from an EMBL/GenBank/DDBJ whole genome shotgun (WGS) entry which is preliminary data.</text>
</comment>